<dbReference type="InterPro" id="IPR051675">
    <property type="entry name" value="Endo/Exo/Phosphatase_dom_1"/>
</dbReference>
<dbReference type="Gene3D" id="1.10.150.320">
    <property type="entry name" value="Photosystem II 12 kDa extrinsic protein"/>
    <property type="match status" value="1"/>
</dbReference>
<dbReference type="AlphaFoldDB" id="B8J951"/>
<dbReference type="RefSeq" id="WP_012633309.1">
    <property type="nucleotide sequence ID" value="NC_011891.1"/>
</dbReference>
<dbReference type="KEGG" id="acp:A2cp1_2117"/>
<evidence type="ECO:0000313" key="1">
    <source>
        <dbReference type="EMBL" id="ACL65457.1"/>
    </source>
</evidence>
<organism evidence="1 2">
    <name type="scientific">Anaeromyxobacter dehalogenans (strain ATCC BAA-258 / DSM 21875 / 2CP-1)</name>
    <dbReference type="NCBI Taxonomy" id="455488"/>
    <lineage>
        <taxon>Bacteria</taxon>
        <taxon>Pseudomonadati</taxon>
        <taxon>Myxococcota</taxon>
        <taxon>Myxococcia</taxon>
        <taxon>Myxococcales</taxon>
        <taxon>Cystobacterineae</taxon>
        <taxon>Anaeromyxobacteraceae</taxon>
        <taxon>Anaeromyxobacter</taxon>
    </lineage>
</organism>
<evidence type="ECO:0000313" key="2">
    <source>
        <dbReference type="Proteomes" id="UP000007089"/>
    </source>
</evidence>
<protein>
    <submittedName>
        <fullName evidence="1">DNA uptake protein</fullName>
    </submittedName>
</protein>
<reference evidence="1" key="1">
    <citation type="submission" date="2009-01" db="EMBL/GenBank/DDBJ databases">
        <title>Complete sequence of Anaeromyxobacter dehalogenans 2CP-1.</title>
        <authorList>
            <consortium name="US DOE Joint Genome Institute"/>
            <person name="Lucas S."/>
            <person name="Copeland A."/>
            <person name="Lapidus A."/>
            <person name="Glavina del Rio T."/>
            <person name="Dalin E."/>
            <person name="Tice H."/>
            <person name="Bruce D."/>
            <person name="Goodwin L."/>
            <person name="Pitluck S."/>
            <person name="Saunders E."/>
            <person name="Brettin T."/>
            <person name="Detter J.C."/>
            <person name="Han C."/>
            <person name="Larimer F."/>
            <person name="Land M."/>
            <person name="Hauser L."/>
            <person name="Kyrpides N."/>
            <person name="Ovchinnikova G."/>
            <person name="Beliaev A.S."/>
            <person name="Richardson P."/>
        </authorList>
    </citation>
    <scope>NUCLEOTIDE SEQUENCE</scope>
    <source>
        <strain evidence="1">2CP-1</strain>
    </source>
</reference>
<dbReference type="PANTHER" id="PTHR21180:SF32">
    <property type="entry name" value="ENDONUCLEASE_EXONUCLEASE_PHOSPHATASE FAMILY DOMAIN-CONTAINING PROTEIN 1"/>
    <property type="match status" value="1"/>
</dbReference>
<dbReference type="Pfam" id="PF12836">
    <property type="entry name" value="HHH_3"/>
    <property type="match status" value="1"/>
</dbReference>
<dbReference type="HOGENOM" id="CLU_1755041_0_0_7"/>
<keyword evidence="2" id="KW-1185">Reference proteome</keyword>
<proteinExistence type="predicted"/>
<dbReference type="InterPro" id="IPR010994">
    <property type="entry name" value="RuvA_2-like"/>
</dbReference>
<dbReference type="SUPFAM" id="SSF47781">
    <property type="entry name" value="RuvA domain 2-like"/>
    <property type="match status" value="1"/>
</dbReference>
<name>B8J951_ANAD2</name>
<sequence>MPRRVALALVLAATLLPARFRVQVESPPPPPACAPEGRGVPPRHWLGCAADPGGRRALAADERLVLALPIDPNTAGARELAHVPGLSRRLAEAVVRSREQDGRFRSAEDLRRVRGIGPRRLEQARAALQFEAAAP</sequence>
<dbReference type="EMBL" id="CP001359">
    <property type="protein sequence ID" value="ACL65457.1"/>
    <property type="molecule type" value="Genomic_DNA"/>
</dbReference>
<dbReference type="PANTHER" id="PTHR21180">
    <property type="entry name" value="ENDONUCLEASE/EXONUCLEASE/PHOSPHATASE FAMILY DOMAIN-CONTAINING PROTEIN 1"/>
    <property type="match status" value="1"/>
</dbReference>
<accession>B8J951</accession>
<gene>
    <name evidence="1" type="ordered locus">A2cp1_2117</name>
</gene>
<dbReference type="Proteomes" id="UP000007089">
    <property type="component" value="Chromosome"/>
</dbReference>